<feature type="non-terminal residue" evidence="1">
    <location>
        <position position="1"/>
    </location>
</feature>
<dbReference type="HOGENOM" id="CLU_1820580_0_0_1"/>
<accession>R7TS04</accession>
<evidence type="ECO:0000313" key="2">
    <source>
        <dbReference type="EnsemblMetazoa" id="CapteP120488"/>
    </source>
</evidence>
<name>R7TS04_CAPTE</name>
<dbReference type="PANTHER" id="PTHR10480:SF12">
    <property type="entry name" value="UNC-13, ISOFORM E"/>
    <property type="match status" value="1"/>
</dbReference>
<dbReference type="EMBL" id="KB308827">
    <property type="protein sequence ID" value="ELT96424.1"/>
    <property type="molecule type" value="Genomic_DNA"/>
</dbReference>
<evidence type="ECO:0000313" key="3">
    <source>
        <dbReference type="Proteomes" id="UP000014760"/>
    </source>
</evidence>
<dbReference type="GO" id="GO:0019992">
    <property type="term" value="F:diacylglycerol binding"/>
    <property type="evidence" value="ECO:0007669"/>
    <property type="project" value="InterPro"/>
</dbReference>
<dbReference type="Gene3D" id="2.60.40.150">
    <property type="entry name" value="C2 domain"/>
    <property type="match status" value="1"/>
</dbReference>
<reference evidence="1 3" key="2">
    <citation type="journal article" date="2013" name="Nature">
        <title>Insights into bilaterian evolution from three spiralian genomes.</title>
        <authorList>
            <person name="Simakov O."/>
            <person name="Marletaz F."/>
            <person name="Cho S.J."/>
            <person name="Edsinger-Gonzales E."/>
            <person name="Havlak P."/>
            <person name="Hellsten U."/>
            <person name="Kuo D.H."/>
            <person name="Larsson T."/>
            <person name="Lv J."/>
            <person name="Arendt D."/>
            <person name="Savage R."/>
            <person name="Osoegawa K."/>
            <person name="de Jong P."/>
            <person name="Grimwood J."/>
            <person name="Chapman J.A."/>
            <person name="Shapiro H."/>
            <person name="Aerts A."/>
            <person name="Otillar R.P."/>
            <person name="Terry A.Y."/>
            <person name="Boore J.L."/>
            <person name="Grigoriev I.V."/>
            <person name="Lindberg D.R."/>
            <person name="Seaver E.C."/>
            <person name="Weisblat D.A."/>
            <person name="Putnam N.H."/>
            <person name="Rokhsar D.S."/>
        </authorList>
    </citation>
    <scope>NUCLEOTIDE SEQUENCE</scope>
    <source>
        <strain evidence="1 3">I ESC-2004</strain>
    </source>
</reference>
<dbReference type="InterPro" id="IPR027080">
    <property type="entry name" value="Unc-13"/>
</dbReference>
<reference evidence="2" key="3">
    <citation type="submission" date="2015-06" db="UniProtKB">
        <authorList>
            <consortium name="EnsemblMetazoa"/>
        </authorList>
    </citation>
    <scope>IDENTIFICATION</scope>
</reference>
<dbReference type="GO" id="GO:0005886">
    <property type="term" value="C:plasma membrane"/>
    <property type="evidence" value="ECO:0007669"/>
    <property type="project" value="TreeGrafter"/>
</dbReference>
<dbReference type="GO" id="GO:0045202">
    <property type="term" value="C:synapse"/>
    <property type="evidence" value="ECO:0007669"/>
    <property type="project" value="GOC"/>
</dbReference>
<dbReference type="OMA" id="AYDEHEC"/>
<gene>
    <name evidence="1" type="ORF">CAPTEDRAFT_120488</name>
</gene>
<dbReference type="GO" id="GO:0005516">
    <property type="term" value="F:calmodulin binding"/>
    <property type="evidence" value="ECO:0007669"/>
    <property type="project" value="TreeGrafter"/>
</dbReference>
<dbReference type="PANTHER" id="PTHR10480">
    <property type="entry name" value="PROTEIN UNC-13 HOMOLOG"/>
    <property type="match status" value="1"/>
</dbReference>
<dbReference type="GO" id="GO:0017075">
    <property type="term" value="F:syntaxin-1 binding"/>
    <property type="evidence" value="ECO:0007669"/>
    <property type="project" value="TreeGrafter"/>
</dbReference>
<dbReference type="EnsemblMetazoa" id="CapteT120488">
    <property type="protein sequence ID" value="CapteP120488"/>
    <property type="gene ID" value="CapteG120488"/>
</dbReference>
<dbReference type="STRING" id="283909.R7TS04"/>
<dbReference type="Proteomes" id="UP000014760">
    <property type="component" value="Unassembled WGS sequence"/>
</dbReference>
<keyword evidence="3" id="KW-1185">Reference proteome</keyword>
<dbReference type="InterPro" id="IPR035892">
    <property type="entry name" value="C2_domain_sf"/>
</dbReference>
<evidence type="ECO:0000313" key="1">
    <source>
        <dbReference type="EMBL" id="ELT96424.1"/>
    </source>
</evidence>
<dbReference type="EMBL" id="AMQN01011332">
    <property type="status" value="NOT_ANNOTATED_CDS"/>
    <property type="molecule type" value="Genomic_DNA"/>
</dbReference>
<organism evidence="1">
    <name type="scientific">Capitella teleta</name>
    <name type="common">Polychaete worm</name>
    <dbReference type="NCBI Taxonomy" id="283909"/>
    <lineage>
        <taxon>Eukaryota</taxon>
        <taxon>Metazoa</taxon>
        <taxon>Spiralia</taxon>
        <taxon>Lophotrochozoa</taxon>
        <taxon>Annelida</taxon>
        <taxon>Polychaeta</taxon>
        <taxon>Sedentaria</taxon>
        <taxon>Scolecida</taxon>
        <taxon>Capitellidae</taxon>
        <taxon>Capitella</taxon>
    </lineage>
</organism>
<dbReference type="OrthoDB" id="5831756at2759"/>
<dbReference type="AlphaFoldDB" id="R7TS04"/>
<protein>
    <submittedName>
        <fullName evidence="1 2">Uncharacterized protein</fullName>
    </submittedName>
</protein>
<reference evidence="3" key="1">
    <citation type="submission" date="2012-12" db="EMBL/GenBank/DDBJ databases">
        <authorList>
            <person name="Hellsten U."/>
            <person name="Grimwood J."/>
            <person name="Chapman J.A."/>
            <person name="Shapiro H."/>
            <person name="Aerts A."/>
            <person name="Otillar R.P."/>
            <person name="Terry A.Y."/>
            <person name="Boore J.L."/>
            <person name="Simakov O."/>
            <person name="Marletaz F."/>
            <person name="Cho S.-J."/>
            <person name="Edsinger-Gonzales E."/>
            <person name="Havlak P."/>
            <person name="Kuo D.-H."/>
            <person name="Larsson T."/>
            <person name="Lv J."/>
            <person name="Arendt D."/>
            <person name="Savage R."/>
            <person name="Osoegawa K."/>
            <person name="de Jong P."/>
            <person name="Lindberg D.R."/>
            <person name="Seaver E.C."/>
            <person name="Weisblat D.A."/>
            <person name="Putnam N.H."/>
            <person name="Grigoriev I.V."/>
            <person name="Rokhsar D.S."/>
        </authorList>
    </citation>
    <scope>NUCLEOTIDE SEQUENCE</scope>
    <source>
        <strain evidence="3">I ESC-2004</strain>
    </source>
</reference>
<proteinExistence type="predicted"/>
<sequence length="142" mass="15990">ETMRLDTGLVVELWNKGMLWDKLIGTHWLPLVTVKHTNQEGMGQWLSLDSELIMKSGEVLGTQAPTGHTVFLDARFELPYDLPESEAASLQNKLEELNKIMDQEVGGAYVCISFPSLFSPIGTRWSGTKKKKKKKKNCILVQ</sequence>
<dbReference type="SUPFAM" id="SSF49562">
    <property type="entry name" value="C2 domain (Calcium/lipid-binding domain, CaLB)"/>
    <property type="match status" value="1"/>
</dbReference>
<dbReference type="GO" id="GO:0007268">
    <property type="term" value="P:chemical synaptic transmission"/>
    <property type="evidence" value="ECO:0007669"/>
    <property type="project" value="InterPro"/>
</dbReference>